<evidence type="ECO:0000313" key="1">
    <source>
        <dbReference type="EMBL" id="SVC41744.1"/>
    </source>
</evidence>
<feature type="non-terminal residue" evidence="1">
    <location>
        <position position="52"/>
    </location>
</feature>
<organism evidence="1">
    <name type="scientific">marine metagenome</name>
    <dbReference type="NCBI Taxonomy" id="408172"/>
    <lineage>
        <taxon>unclassified sequences</taxon>
        <taxon>metagenomes</taxon>
        <taxon>ecological metagenomes</taxon>
    </lineage>
</organism>
<proteinExistence type="predicted"/>
<protein>
    <recommendedName>
        <fullName evidence="2">GST N-terminal domain-containing protein</fullName>
    </recommendedName>
</protein>
<name>A0A382LYB0_9ZZZZ</name>
<sequence length="52" mass="5870">MKRLSLIYASSCPNYKPIRQMLEEIGLAFIEINQDQLHEGSSGKNFSSPTLL</sequence>
<dbReference type="EMBL" id="UINC01090102">
    <property type="protein sequence ID" value="SVC41744.1"/>
    <property type="molecule type" value="Genomic_DNA"/>
</dbReference>
<feature type="non-terminal residue" evidence="1">
    <location>
        <position position="1"/>
    </location>
</feature>
<reference evidence="1" key="1">
    <citation type="submission" date="2018-05" db="EMBL/GenBank/DDBJ databases">
        <authorList>
            <person name="Lanie J.A."/>
            <person name="Ng W.-L."/>
            <person name="Kazmierczak K.M."/>
            <person name="Andrzejewski T.M."/>
            <person name="Davidsen T.M."/>
            <person name="Wayne K.J."/>
            <person name="Tettelin H."/>
            <person name="Glass J.I."/>
            <person name="Rusch D."/>
            <person name="Podicherti R."/>
            <person name="Tsui H.-C.T."/>
            <person name="Winkler M.E."/>
        </authorList>
    </citation>
    <scope>NUCLEOTIDE SEQUENCE</scope>
</reference>
<gene>
    <name evidence="1" type="ORF">METZ01_LOCUS294598</name>
</gene>
<accession>A0A382LYB0</accession>
<evidence type="ECO:0008006" key="2">
    <source>
        <dbReference type="Google" id="ProtNLM"/>
    </source>
</evidence>
<dbReference type="AlphaFoldDB" id="A0A382LYB0"/>